<evidence type="ECO:0000313" key="1">
    <source>
        <dbReference type="EMBL" id="GAG88513.1"/>
    </source>
</evidence>
<dbReference type="InterPro" id="IPR013785">
    <property type="entry name" value="Aldolase_TIM"/>
</dbReference>
<reference evidence="1" key="1">
    <citation type="journal article" date="2014" name="Front. Microbiol.">
        <title>High frequency of phylogenetically diverse reductive dehalogenase-homologous genes in deep subseafloor sedimentary metagenomes.</title>
        <authorList>
            <person name="Kawai M."/>
            <person name="Futagami T."/>
            <person name="Toyoda A."/>
            <person name="Takaki Y."/>
            <person name="Nishi S."/>
            <person name="Hori S."/>
            <person name="Arai W."/>
            <person name="Tsubouchi T."/>
            <person name="Morono Y."/>
            <person name="Uchiyama I."/>
            <person name="Ito T."/>
            <person name="Fujiyama A."/>
            <person name="Inagaki F."/>
            <person name="Takami H."/>
        </authorList>
    </citation>
    <scope>NUCLEOTIDE SEQUENCE</scope>
    <source>
        <strain evidence="1">Expedition CK06-06</strain>
    </source>
</reference>
<comment type="caution">
    <text evidence="1">The sequence shown here is derived from an EMBL/GenBank/DDBJ whole genome shotgun (WGS) entry which is preliminary data.</text>
</comment>
<protein>
    <recommendedName>
        <fullName evidence="2">Glutamate synthase domain-containing protein</fullName>
    </recommendedName>
</protein>
<dbReference type="EMBL" id="BART01011734">
    <property type="protein sequence ID" value="GAG88513.1"/>
    <property type="molecule type" value="Genomic_DNA"/>
</dbReference>
<dbReference type="SUPFAM" id="SSF51395">
    <property type="entry name" value="FMN-linked oxidoreductases"/>
    <property type="match status" value="1"/>
</dbReference>
<name>X1BWG5_9ZZZZ</name>
<organism evidence="1">
    <name type="scientific">marine sediment metagenome</name>
    <dbReference type="NCBI Taxonomy" id="412755"/>
    <lineage>
        <taxon>unclassified sequences</taxon>
        <taxon>metagenomes</taxon>
        <taxon>ecological metagenomes</taxon>
    </lineage>
</organism>
<evidence type="ECO:0008006" key="2">
    <source>
        <dbReference type="Google" id="ProtNLM"/>
    </source>
</evidence>
<accession>X1BWG5</accession>
<feature type="non-terminal residue" evidence="1">
    <location>
        <position position="1"/>
    </location>
</feature>
<proteinExistence type="predicted"/>
<gene>
    <name evidence="1" type="ORF">S01H4_24836</name>
</gene>
<dbReference type="AlphaFoldDB" id="X1BWG5"/>
<dbReference type="Gene3D" id="3.20.20.70">
    <property type="entry name" value="Aldolase class I"/>
    <property type="match status" value="1"/>
</dbReference>
<sequence>RVPDIAFAGGFSSEDHIFKALAMGAPYCKAVCMGRALMIPGMVGKNIGRWLNGEDGGLPKTVSKYGSTKEQIFVCYEELRSKYGKEVDKLPLGAIGIYSVGEKLRVGLQQLMAGARKWRVDLISRNDLAALTEEASKVTDIPYIMDAYREEALEIIDA</sequence>